<reference evidence="3 4" key="1">
    <citation type="journal article" date="2023" name="Int. J. Syst. Evol. Microbiol.">
        <title>Streptococcus sciuri sp. nov., Staphylococcus marylandisciuri sp. nov. and Staphylococcus americanisciuri sp. nov., isolated from faeces of eastern grey squirrel (Sciurus carolinensis).</title>
        <authorList>
            <person name="Volokhov D.V."/>
            <person name="Zagorodnyaya T.A."/>
            <person name="Furtak V.A."/>
            <person name="Nattanmai G."/>
            <person name="Randall L."/>
            <person name="Jose S."/>
            <person name="Gao Y."/>
            <person name="Eisenberg T."/>
            <person name="Delmonte P."/>
            <person name="Blom J."/>
            <person name="Mitchell K.K."/>
        </authorList>
    </citation>
    <scope>NUCLEOTIDE SEQUENCE [LARGE SCALE GENOMIC DNA]</scope>
    <source>
        <strain evidence="3 4">SQ8-PEA</strain>
    </source>
</reference>
<dbReference type="InterPro" id="IPR050580">
    <property type="entry name" value="2H_phosphoesterase_YjcG-like"/>
</dbReference>
<comment type="caution">
    <text evidence="3">The sequence shown here is derived from an EMBL/GenBank/DDBJ whole genome shotgun (WGS) entry which is preliminary data.</text>
</comment>
<dbReference type="Pfam" id="PF13563">
    <property type="entry name" value="2_5_RNA_ligase2"/>
    <property type="match status" value="1"/>
</dbReference>
<sequence>MLLGLTLIPSKEFQDEVNSYRKRYDSHYALIKPHLTIKSAFEANDSDLDSIKNEVKNRIEGIPAAEIHATKASSFAPTKNVIYFKVDNNDTLQKLFDQFNDDNFYGKAEHPFVPHFTIAQDLTSQEFEDIYGQMKLAGVDHKETIDELTLLRYDNDEEKWKIVETYKLEG</sequence>
<protein>
    <recommendedName>
        <fullName evidence="2">Putative phosphoesterase N9R04_04620</fullName>
        <ecNumber evidence="2">3.1.-.-</ecNumber>
    </recommendedName>
</protein>
<evidence type="ECO:0000313" key="3">
    <source>
        <dbReference type="EMBL" id="MCU5746005.1"/>
    </source>
</evidence>
<dbReference type="RefSeq" id="WP_262855427.1">
    <property type="nucleotide sequence ID" value="NZ_JAOPKZ010000006.1"/>
</dbReference>
<dbReference type="PANTHER" id="PTHR40037">
    <property type="entry name" value="PHOSPHOESTERASE YJCG-RELATED"/>
    <property type="match status" value="1"/>
</dbReference>
<name>A0ABT2QPV0_9STAP</name>
<dbReference type="EMBL" id="JAOPKZ010000006">
    <property type="protein sequence ID" value="MCU5746005.1"/>
    <property type="molecule type" value="Genomic_DNA"/>
</dbReference>
<dbReference type="SUPFAM" id="SSF55144">
    <property type="entry name" value="LigT-like"/>
    <property type="match status" value="1"/>
</dbReference>
<comment type="similarity">
    <text evidence="2">Belongs to the 2H phosphoesterase superfamily. YjcG family.</text>
</comment>
<organism evidence="3 4">
    <name type="scientific">Staphylococcus marylandisciuri</name>
    <dbReference type="NCBI Taxonomy" id="2981529"/>
    <lineage>
        <taxon>Bacteria</taxon>
        <taxon>Bacillati</taxon>
        <taxon>Bacillota</taxon>
        <taxon>Bacilli</taxon>
        <taxon>Bacillales</taxon>
        <taxon>Staphylococcaceae</taxon>
        <taxon>Staphylococcus</taxon>
    </lineage>
</organism>
<feature type="active site" description="Proton donor" evidence="2">
    <location>
        <position position="34"/>
    </location>
</feature>
<gene>
    <name evidence="3" type="ORF">N9R04_04620</name>
</gene>
<feature type="short sequence motif" description="HXTX 1" evidence="2">
    <location>
        <begin position="34"/>
        <end position="37"/>
    </location>
</feature>
<dbReference type="Gene3D" id="3.90.1140.10">
    <property type="entry name" value="Cyclic phosphodiesterase"/>
    <property type="match status" value="1"/>
</dbReference>
<evidence type="ECO:0000256" key="1">
    <source>
        <dbReference type="ARBA" id="ARBA00022801"/>
    </source>
</evidence>
<dbReference type="Proteomes" id="UP001209553">
    <property type="component" value="Unassembled WGS sequence"/>
</dbReference>
<accession>A0ABT2QPV0</accession>
<dbReference type="EC" id="3.1.-.-" evidence="2"/>
<dbReference type="InterPro" id="IPR009097">
    <property type="entry name" value="Cyclic_Pdiesterase"/>
</dbReference>
<dbReference type="HAMAP" id="MF_01444">
    <property type="entry name" value="2H_phosphoesterase_YjcG"/>
    <property type="match status" value="1"/>
</dbReference>
<keyword evidence="1 2" id="KW-0378">Hydrolase</keyword>
<dbReference type="NCBIfam" id="NF010223">
    <property type="entry name" value="PRK13679.1"/>
    <property type="match status" value="1"/>
</dbReference>
<evidence type="ECO:0000256" key="2">
    <source>
        <dbReference type="HAMAP-Rule" id="MF_01444"/>
    </source>
</evidence>
<feature type="active site" description="Proton acceptor" evidence="2">
    <location>
        <position position="115"/>
    </location>
</feature>
<keyword evidence="4" id="KW-1185">Reference proteome</keyword>
<evidence type="ECO:0000313" key="4">
    <source>
        <dbReference type="Proteomes" id="UP001209553"/>
    </source>
</evidence>
<dbReference type="PANTHER" id="PTHR40037:SF1">
    <property type="entry name" value="PHOSPHOESTERASE SAOUHSC_00951-RELATED"/>
    <property type="match status" value="1"/>
</dbReference>
<dbReference type="InterPro" id="IPR022932">
    <property type="entry name" value="YjcG"/>
</dbReference>
<proteinExistence type="inferred from homology"/>
<feature type="short sequence motif" description="HXTX 2" evidence="2">
    <location>
        <begin position="115"/>
        <end position="118"/>
    </location>
</feature>